<keyword evidence="1" id="KW-0378">Hydrolase</keyword>
<dbReference type="InterPro" id="IPR007466">
    <property type="entry name" value="Peptidyl-Arg-deiminase_porph"/>
</dbReference>
<dbReference type="SUPFAM" id="SSF55909">
    <property type="entry name" value="Pentein"/>
    <property type="match status" value="1"/>
</dbReference>
<accession>A0AAD3ASD2</accession>
<evidence type="ECO:0008006" key="4">
    <source>
        <dbReference type="Google" id="ProtNLM"/>
    </source>
</evidence>
<protein>
    <recommendedName>
        <fullName evidence="4">Agmatine deiminase</fullName>
    </recommendedName>
</protein>
<comment type="caution">
    <text evidence="2">The sequence shown here is derived from an EMBL/GenBank/DDBJ whole genome shotgun (WGS) entry which is preliminary data.</text>
</comment>
<evidence type="ECO:0000313" key="2">
    <source>
        <dbReference type="EMBL" id="EZK37792.1"/>
    </source>
</evidence>
<reference evidence="2 3" key="1">
    <citation type="submission" date="2014-03" db="EMBL/GenBank/DDBJ databases">
        <title>The Genome Sequence of Francisella tularensis subsp. tularensis str. SCHU S4 substr. FSC043.</title>
        <authorList>
            <consortium name="The Broad Institute Genomics Platform"/>
            <consortium name="The Broad Institute Genome Sequencing Center for Infectious Disease"/>
            <person name="Chapman S.B."/>
            <person name="Guina T."/>
            <person name="Gelhaus C."/>
            <person name="Comer J."/>
            <person name="Sellati T."/>
            <person name="Sjostedt A."/>
            <person name="Young S.K."/>
            <person name="Zeng Q."/>
            <person name="Gargeya S."/>
            <person name="Abouelleil A."/>
            <person name="Alvarado L."/>
            <person name="Chapman S.B."/>
            <person name="Gainer-Dewar J."/>
            <person name="Goldberg J."/>
            <person name="Griggs A."/>
            <person name="Gujja S."/>
            <person name="Hansen M."/>
            <person name="Howarth C."/>
            <person name="Imamovic A."/>
            <person name="Larimer J."/>
            <person name="Murphy C."/>
            <person name="Naylor J."/>
            <person name="Pearson M."/>
            <person name="Poon T.W."/>
            <person name="Priest M."/>
            <person name="Roberts A."/>
            <person name="Saif S."/>
            <person name="Shea T."/>
            <person name="Sykes S."/>
            <person name="Wortman J."/>
            <person name="Nusbaum C."/>
            <person name="Birren B."/>
        </authorList>
    </citation>
    <scope>NUCLEOTIDE SEQUENCE [LARGE SCALE GENOMIC DNA]</scope>
    <source>
        <strain evidence="2 3">Schu S4</strain>
    </source>
</reference>
<sequence length="328" mass="37529">MLLWPAEWEEHSATWMIWPARIDMWPNITKAYEIYAKVANTIAKYEPVNMVVNQHQLDIAKKYLGKNMTLISEAVDDSWARDIMPIFSFKADKLIANNFDFNCWGNKFSPFDNDRRLKNDIAKQQKWQVNSSKMILEGGAVHSNGQGVLLTTKECLLNLNRNPNMQKEQIESELISILGVKKILWLPYGVAGDFDTDGRVDNVACFANKNTIIIQSCYDENDENFARHQANMTYLDKYASEFNIVEIPQPRAQYFAGERLALSYLNFYIVNNAIIMPAFGDPNDVIAFEILQKCFKDRSIEQLNIIDLVIGGGGIHCITMQQPAIKEI</sequence>
<dbReference type="GO" id="GO:0009446">
    <property type="term" value="P:putrescine biosynthetic process"/>
    <property type="evidence" value="ECO:0007669"/>
    <property type="project" value="InterPro"/>
</dbReference>
<dbReference type="GO" id="GO:0004668">
    <property type="term" value="F:protein-arginine deiminase activity"/>
    <property type="evidence" value="ECO:0007669"/>
    <property type="project" value="InterPro"/>
</dbReference>
<name>A0AAD3ASD2_FRATT</name>
<evidence type="ECO:0000256" key="1">
    <source>
        <dbReference type="ARBA" id="ARBA00022801"/>
    </source>
</evidence>
<dbReference type="Proteomes" id="UP000023806">
    <property type="component" value="Unassembled WGS sequence"/>
</dbReference>
<dbReference type="AlphaFoldDB" id="A0AAD3ASD2"/>
<evidence type="ECO:0000313" key="3">
    <source>
        <dbReference type="Proteomes" id="UP000023806"/>
    </source>
</evidence>
<proteinExistence type="predicted"/>
<dbReference type="Gene3D" id="3.75.10.10">
    <property type="entry name" value="L-arginine/glycine Amidinotransferase, Chain A"/>
    <property type="match status" value="1"/>
</dbReference>
<dbReference type="EMBL" id="JIDS01000002">
    <property type="protein sequence ID" value="EZK37792.1"/>
    <property type="molecule type" value="Genomic_DNA"/>
</dbReference>
<dbReference type="GO" id="GO:0047632">
    <property type="term" value="F:agmatine deiminase activity"/>
    <property type="evidence" value="ECO:0007669"/>
    <property type="project" value="TreeGrafter"/>
</dbReference>
<dbReference type="PANTHER" id="PTHR31377:SF0">
    <property type="entry name" value="AGMATINE DEIMINASE-RELATED"/>
    <property type="match status" value="1"/>
</dbReference>
<organism evidence="2 3">
    <name type="scientific">Francisella tularensis subsp. tularensis str. SCHU S4 substr. FSC237</name>
    <dbReference type="NCBI Taxonomy" id="1341660"/>
    <lineage>
        <taxon>Bacteria</taxon>
        <taxon>Pseudomonadati</taxon>
        <taxon>Pseudomonadota</taxon>
        <taxon>Gammaproteobacteria</taxon>
        <taxon>Thiotrichales</taxon>
        <taxon>Francisellaceae</taxon>
        <taxon>Francisella</taxon>
    </lineage>
</organism>
<dbReference type="PANTHER" id="PTHR31377">
    <property type="entry name" value="AGMATINE DEIMINASE-RELATED"/>
    <property type="match status" value="1"/>
</dbReference>
<dbReference type="Pfam" id="PF04371">
    <property type="entry name" value="PAD_porph"/>
    <property type="match status" value="1"/>
</dbReference>
<dbReference type="RefSeq" id="WP_003020181.1">
    <property type="nucleotide sequence ID" value="NZ_KK211923.1"/>
</dbReference>
<gene>
    <name evidence="2" type="ORF">P250_02548</name>
</gene>